<evidence type="ECO:0000313" key="2">
    <source>
        <dbReference type="EMBL" id="EMA39495.1"/>
    </source>
</evidence>
<dbReference type="Gene3D" id="3.40.50.150">
    <property type="entry name" value="Vaccinia Virus protein VP39"/>
    <property type="match status" value="1"/>
</dbReference>
<dbReference type="OrthoDB" id="191008at2157"/>
<name>M0M567_9EURY</name>
<organism evidence="2 3">
    <name type="scientific">Halobiforma nitratireducens JCM 10879</name>
    <dbReference type="NCBI Taxonomy" id="1227454"/>
    <lineage>
        <taxon>Archaea</taxon>
        <taxon>Methanobacteriati</taxon>
        <taxon>Methanobacteriota</taxon>
        <taxon>Stenosarchaea group</taxon>
        <taxon>Halobacteria</taxon>
        <taxon>Halobacteriales</taxon>
        <taxon>Natrialbaceae</taxon>
        <taxon>Halobiforma</taxon>
    </lineage>
</organism>
<sequence length="282" mass="31487">MERVPLEELPTHSAWAKYLLKRNPDRDPPEQPTAYTGTETYEGLYTGLREWYHDDSTPASTTELVERIRGPDSERTPVSVEETLFLFDATEIVKREYDIVQTALDPVLGGTETVLDLGCGWGWTLDAIAAAFPDVCVVGGEYVPAGVEFAREAFAADRDRIDVDEFDFFGDWELVTETNGECIVFTKGALVTLPETQSVVDRLTTLAGDGHVTAGVHLEQVGPHPETVLGNLRRRYSRERGYSDSILEQLREAPALNVVDVTYDIFGSNPLHPLTRIRWEAI</sequence>
<dbReference type="eggNOG" id="ENOG502N5NJ">
    <property type="taxonomic scope" value="Archaea"/>
</dbReference>
<comment type="caution">
    <text evidence="2">The sequence shown here is derived from an EMBL/GenBank/DDBJ whole genome shotgun (WGS) entry which is preliminary data.</text>
</comment>
<dbReference type="CDD" id="cd02440">
    <property type="entry name" value="AdoMet_MTases"/>
    <property type="match status" value="1"/>
</dbReference>
<dbReference type="Proteomes" id="UP000011607">
    <property type="component" value="Unassembled WGS sequence"/>
</dbReference>
<evidence type="ECO:0000259" key="1">
    <source>
        <dbReference type="Pfam" id="PF13649"/>
    </source>
</evidence>
<protein>
    <recommendedName>
        <fullName evidence="1">Methyltransferase domain-containing protein</fullName>
    </recommendedName>
</protein>
<dbReference type="EMBL" id="AOMA01000082">
    <property type="protein sequence ID" value="EMA39495.1"/>
    <property type="molecule type" value="Genomic_DNA"/>
</dbReference>
<dbReference type="InterPro" id="IPR041698">
    <property type="entry name" value="Methyltransf_25"/>
</dbReference>
<accession>M0M567</accession>
<reference evidence="2 3" key="1">
    <citation type="journal article" date="2014" name="PLoS Genet.">
        <title>Phylogenetically driven sequencing of extremely halophilic archaea reveals strategies for static and dynamic osmo-response.</title>
        <authorList>
            <person name="Becker E.A."/>
            <person name="Seitzer P.M."/>
            <person name="Tritt A."/>
            <person name="Larsen D."/>
            <person name="Krusor M."/>
            <person name="Yao A.I."/>
            <person name="Wu D."/>
            <person name="Madern D."/>
            <person name="Eisen J.A."/>
            <person name="Darling A.E."/>
            <person name="Facciotti M.T."/>
        </authorList>
    </citation>
    <scope>NUCLEOTIDE SEQUENCE [LARGE SCALE GENOMIC DNA]</scope>
    <source>
        <strain evidence="2 3">JCM 10879</strain>
    </source>
</reference>
<feature type="domain" description="Methyltransferase" evidence="1">
    <location>
        <begin position="114"/>
        <end position="173"/>
    </location>
</feature>
<keyword evidence="3" id="KW-1185">Reference proteome</keyword>
<gene>
    <name evidence="2" type="ORF">C446_08611</name>
</gene>
<proteinExistence type="predicted"/>
<dbReference type="SUPFAM" id="SSF53335">
    <property type="entry name" value="S-adenosyl-L-methionine-dependent methyltransferases"/>
    <property type="match status" value="1"/>
</dbReference>
<evidence type="ECO:0000313" key="3">
    <source>
        <dbReference type="Proteomes" id="UP000011607"/>
    </source>
</evidence>
<dbReference type="AlphaFoldDB" id="M0M567"/>
<dbReference type="InterPro" id="IPR029063">
    <property type="entry name" value="SAM-dependent_MTases_sf"/>
</dbReference>
<dbReference type="Pfam" id="PF13649">
    <property type="entry name" value="Methyltransf_25"/>
    <property type="match status" value="1"/>
</dbReference>
<dbReference type="RefSeq" id="WP_006672651.1">
    <property type="nucleotide sequence ID" value="NZ_AOMA01000082.1"/>
</dbReference>